<proteinExistence type="predicted"/>
<dbReference type="SUPFAM" id="SSF55174">
    <property type="entry name" value="Alpha-L RNA-binding motif"/>
    <property type="match status" value="1"/>
</dbReference>
<accession>A0A1W2GPI1</accession>
<evidence type="ECO:0000313" key="3">
    <source>
        <dbReference type="Proteomes" id="UP000192472"/>
    </source>
</evidence>
<dbReference type="AlphaFoldDB" id="A0A1W2GPI1"/>
<dbReference type="Gene3D" id="3.10.290.10">
    <property type="entry name" value="RNA-binding S4 domain"/>
    <property type="match status" value="1"/>
</dbReference>
<name>A0A1W2GPI1_REIFA</name>
<keyword evidence="3" id="KW-1185">Reference proteome</keyword>
<evidence type="ECO:0000256" key="1">
    <source>
        <dbReference type="PROSITE-ProRule" id="PRU00182"/>
    </source>
</evidence>
<dbReference type="STRING" id="692418.SAMN04488029_3807"/>
<dbReference type="PROSITE" id="PS50889">
    <property type="entry name" value="S4"/>
    <property type="match status" value="1"/>
</dbReference>
<dbReference type="RefSeq" id="WP_084374801.1">
    <property type="nucleotide sequence ID" value="NZ_FWYF01000005.1"/>
</dbReference>
<gene>
    <name evidence="2" type="ORF">SAMN04488029_3807</name>
</gene>
<organism evidence="2 3">
    <name type="scientific">Reichenbachiella faecimaris</name>
    <dbReference type="NCBI Taxonomy" id="692418"/>
    <lineage>
        <taxon>Bacteria</taxon>
        <taxon>Pseudomonadati</taxon>
        <taxon>Bacteroidota</taxon>
        <taxon>Cytophagia</taxon>
        <taxon>Cytophagales</taxon>
        <taxon>Reichenbachiellaceae</taxon>
        <taxon>Reichenbachiella</taxon>
    </lineage>
</organism>
<dbReference type="Pfam" id="PF13275">
    <property type="entry name" value="S4_2"/>
    <property type="match status" value="1"/>
</dbReference>
<evidence type="ECO:0000313" key="2">
    <source>
        <dbReference type="EMBL" id="SMD38563.1"/>
    </source>
</evidence>
<dbReference type="OrthoDB" id="9811532at2"/>
<keyword evidence="1" id="KW-0694">RNA-binding</keyword>
<dbReference type="CDD" id="cd00165">
    <property type="entry name" value="S4"/>
    <property type="match status" value="1"/>
</dbReference>
<reference evidence="2 3" key="1">
    <citation type="submission" date="2017-04" db="EMBL/GenBank/DDBJ databases">
        <authorList>
            <person name="Afonso C.L."/>
            <person name="Miller P.J."/>
            <person name="Scott M.A."/>
            <person name="Spackman E."/>
            <person name="Goraichik I."/>
            <person name="Dimitrov K.M."/>
            <person name="Suarez D.L."/>
            <person name="Swayne D.E."/>
        </authorList>
    </citation>
    <scope>NUCLEOTIDE SEQUENCE [LARGE SCALE GENOMIC DNA]</scope>
    <source>
        <strain evidence="2 3">DSM 26133</strain>
    </source>
</reference>
<sequence length="70" mass="7944">MESFKLRSDEDYIELNNLLKAFGWVATGGEAKIRIDNGEVNVNDEVETRRRKKIKVGDVVTFEGQTGKVE</sequence>
<dbReference type="GO" id="GO:0003723">
    <property type="term" value="F:RNA binding"/>
    <property type="evidence" value="ECO:0007669"/>
    <property type="project" value="UniProtKB-KW"/>
</dbReference>
<protein>
    <submittedName>
        <fullName evidence="2">Ribosome-associated protein</fullName>
    </submittedName>
</protein>
<dbReference type="Proteomes" id="UP000192472">
    <property type="component" value="Unassembled WGS sequence"/>
</dbReference>
<dbReference type="EMBL" id="FWYF01000005">
    <property type="protein sequence ID" value="SMD38563.1"/>
    <property type="molecule type" value="Genomic_DNA"/>
</dbReference>
<dbReference type="InterPro" id="IPR036986">
    <property type="entry name" value="S4_RNA-bd_sf"/>
</dbReference>